<proteinExistence type="predicted"/>
<evidence type="ECO:0000313" key="2">
    <source>
        <dbReference type="Proteomes" id="UP000293550"/>
    </source>
</evidence>
<comment type="caution">
    <text evidence="1">The sequence shown here is derived from an EMBL/GenBank/DDBJ whole genome shotgun (WGS) entry which is preliminary data.</text>
</comment>
<reference evidence="1 2" key="1">
    <citation type="submission" date="2018-10" db="EMBL/GenBank/DDBJ databases">
        <title>An updated phylogeny of the Alphaproteobacteria reveals that the parasitic Rickettsiales and Holosporales have independent origins.</title>
        <authorList>
            <person name="Munoz-Gomez S.A."/>
            <person name="Hess S."/>
            <person name="Burger G."/>
            <person name="Lang B.F."/>
            <person name="Susko E."/>
            <person name="Slamovits C.H."/>
            <person name="Roger A.J."/>
        </authorList>
    </citation>
    <scope>NUCLEOTIDE SEQUENCE [LARGE SCALE GENOMIC DNA]</scope>
    <source>
        <strain evidence="1">HOLO01</strain>
    </source>
</reference>
<accession>A0A4Q7DGY1</accession>
<protein>
    <submittedName>
        <fullName evidence="1">Uncharacterized protein</fullName>
    </submittedName>
</protein>
<dbReference type="AlphaFoldDB" id="A0A4Q7DGY1"/>
<evidence type="ECO:0000313" key="1">
    <source>
        <dbReference type="EMBL" id="RZI45488.1"/>
    </source>
</evidence>
<dbReference type="EMBL" id="SCFB01000011">
    <property type="protein sequence ID" value="RZI45488.1"/>
    <property type="molecule type" value="Genomic_DNA"/>
</dbReference>
<sequence length="137" mass="15722">MVFAVREIAGENHWGHKETVDHLLDHTPTHDMKILGKTVDQLKANFLEGAFNDSLSHRELITHTEAINTRIHTVTSNLLKQSVHPEIVSNVLFGSWLRILNLHASIGEAYHQKMEFYFTEVIDAARKQVPLLFQESR</sequence>
<dbReference type="RefSeq" id="WP_130154417.1">
    <property type="nucleotide sequence ID" value="NZ_SCFB01000011.1"/>
</dbReference>
<dbReference type="Proteomes" id="UP000293550">
    <property type="component" value="Unassembled WGS sequence"/>
</dbReference>
<organism evidence="1 2">
    <name type="scientific">Candidatus Finniella inopinata</name>
    <dbReference type="NCBI Taxonomy" id="1696036"/>
    <lineage>
        <taxon>Bacteria</taxon>
        <taxon>Pseudomonadati</taxon>
        <taxon>Pseudomonadota</taxon>
        <taxon>Alphaproteobacteria</taxon>
        <taxon>Holosporales</taxon>
        <taxon>Candidatus Paracaedibacteraceae</taxon>
        <taxon>Candidatus Finniella</taxon>
    </lineage>
</organism>
<gene>
    <name evidence="1" type="ORF">EQU50_07010</name>
</gene>
<name>A0A4Q7DGY1_9PROT</name>
<keyword evidence="2" id="KW-1185">Reference proteome</keyword>